<evidence type="ECO:0008006" key="4">
    <source>
        <dbReference type="Google" id="ProtNLM"/>
    </source>
</evidence>
<dbReference type="Proteomes" id="UP000398389">
    <property type="component" value="Unassembled WGS sequence"/>
</dbReference>
<reference evidence="2 3" key="1">
    <citation type="submission" date="2019-09" db="EMBL/GenBank/DDBJ databases">
        <authorList>
            <person name="Brejova B."/>
        </authorList>
    </citation>
    <scope>NUCLEOTIDE SEQUENCE [LARGE SCALE GENOMIC DNA]</scope>
</reference>
<dbReference type="PANTHER" id="PTHR12975:SF6">
    <property type="entry name" value="TRAFFICKING PROTEIN PARTICLE COMPLEX SUBUNIT 8"/>
    <property type="match status" value="1"/>
</dbReference>
<feature type="compositionally biased region" description="Polar residues" evidence="1">
    <location>
        <begin position="83"/>
        <end position="98"/>
    </location>
</feature>
<evidence type="ECO:0000313" key="2">
    <source>
        <dbReference type="EMBL" id="VVT58766.1"/>
    </source>
</evidence>
<evidence type="ECO:0000256" key="1">
    <source>
        <dbReference type="SAM" id="MobiDB-lite"/>
    </source>
</evidence>
<name>A0A5E8CBN9_9ASCO</name>
<sequence length="623" mass="69191">MSRENPQLSSLQCQSLVTRALAPHIAVYASKDTENLAIELGFKSFHDLLRPFGDKIPGRVTVRDSQGLSNSFEDFSVHFVTPPSTKKQSAAPASTSHLSPGFLPSHNRGRSIDTLFNRNINPAMCIYDRDTLECDIAKDIGDVQNHSQVFMDFFQKILTNTPVTPFETFSHPVAGVIAISSRNETPIETLSFLYNQSNDLLPEYINRDYLRYYVLVHDEQTDLAKSTALFEKMKRNFGLHCHMVRIKRAISEDTALVKIPQTEWQTYAEKFSQEDPISLHEADVSSLKQMVRELVVQSVIPFMERCSATWNDQIASSRRGLTGRFFSASRKYFSKGSLFSSSAQANAQSGSYSLPFSSGTPVAPSAAGGYNSTKGSYAYNSPEALLRKLADFAFMLRDYTLANSTYELLKSDFHNAKAWSHLAASQEMSAVSYLLSKEGHNLTIKARIDNIETLLDSATYSYISRCSLPSYALRCILLASELMCTTSSPSAASEGATRWLLKAINEDLTGPLGKAILLERISNAFSVYNEIIYQASADAPTVESPEILAARSRKSTRRRKAAFWMLLAARQWAAAPQDPATVSHARDAKACIEAAESVYADLEWAHRPESMLGMLITTLETKA</sequence>
<evidence type="ECO:0000313" key="3">
    <source>
        <dbReference type="Proteomes" id="UP000398389"/>
    </source>
</evidence>
<keyword evidence="3" id="KW-1185">Reference proteome</keyword>
<accession>A0A5E8CBN9</accession>
<dbReference type="Pfam" id="PF12739">
    <property type="entry name" value="TRAPPC-Trs85"/>
    <property type="match status" value="1"/>
</dbReference>
<dbReference type="OrthoDB" id="203724at2759"/>
<protein>
    <recommendedName>
        <fullName evidence="4">Transport protein particle subunit trs85-2</fullName>
    </recommendedName>
</protein>
<gene>
    <name evidence="2" type="ORF">SAPINGB_P006373</name>
</gene>
<dbReference type="GeneID" id="43585184"/>
<dbReference type="InterPro" id="IPR024420">
    <property type="entry name" value="TRAPP_III_complex_Trs85"/>
</dbReference>
<proteinExistence type="predicted"/>
<dbReference type="RefSeq" id="XP_031856975.1">
    <property type="nucleotide sequence ID" value="XM_032001084.1"/>
</dbReference>
<dbReference type="GO" id="GO:1990072">
    <property type="term" value="C:TRAPPIII protein complex"/>
    <property type="evidence" value="ECO:0007669"/>
    <property type="project" value="TreeGrafter"/>
</dbReference>
<dbReference type="AlphaFoldDB" id="A0A5E8CBN9"/>
<organism evidence="2 3">
    <name type="scientific">Magnusiomyces paraingens</name>
    <dbReference type="NCBI Taxonomy" id="2606893"/>
    <lineage>
        <taxon>Eukaryota</taxon>
        <taxon>Fungi</taxon>
        <taxon>Dikarya</taxon>
        <taxon>Ascomycota</taxon>
        <taxon>Saccharomycotina</taxon>
        <taxon>Dipodascomycetes</taxon>
        <taxon>Dipodascales</taxon>
        <taxon>Dipodascaceae</taxon>
        <taxon>Magnusiomyces</taxon>
    </lineage>
</organism>
<dbReference type="PANTHER" id="PTHR12975">
    <property type="entry name" value="TRANSPORT PROTEIN TRAPP"/>
    <property type="match status" value="1"/>
</dbReference>
<dbReference type="EMBL" id="CABVLU010000005">
    <property type="protein sequence ID" value="VVT58766.1"/>
    <property type="molecule type" value="Genomic_DNA"/>
</dbReference>
<feature type="region of interest" description="Disordered" evidence="1">
    <location>
        <begin position="83"/>
        <end position="102"/>
    </location>
</feature>